<evidence type="ECO:0000259" key="2">
    <source>
        <dbReference type="Pfam" id="PF13568"/>
    </source>
</evidence>
<dbReference type="HOGENOM" id="CLU_1406320_0_0_7"/>
<dbReference type="InterPro" id="IPR025665">
    <property type="entry name" value="Beta-barrel_OMP_2"/>
</dbReference>
<dbReference type="PATRIC" id="fig|1069642.3.peg.3466"/>
<name>K7YTC4_BDEBC</name>
<feature type="signal peptide" evidence="1">
    <location>
        <begin position="1"/>
        <end position="21"/>
    </location>
</feature>
<organism evidence="3 4">
    <name type="scientific">Bdellovibrio bacteriovorus str. Tiberius</name>
    <dbReference type="NCBI Taxonomy" id="1069642"/>
    <lineage>
        <taxon>Bacteria</taxon>
        <taxon>Pseudomonadati</taxon>
        <taxon>Bdellovibrionota</taxon>
        <taxon>Bdellovibrionia</taxon>
        <taxon>Bdellovibrionales</taxon>
        <taxon>Pseudobdellovibrionaceae</taxon>
        <taxon>Bdellovibrio</taxon>
    </lineage>
</organism>
<evidence type="ECO:0000313" key="4">
    <source>
        <dbReference type="Proteomes" id="UP000010074"/>
    </source>
</evidence>
<feature type="chain" id="PRO_5003913778" description="Outer membrane protein beta-barrel domain-containing protein" evidence="1">
    <location>
        <begin position="22"/>
        <end position="189"/>
    </location>
</feature>
<dbReference type="OrthoDB" id="9342649at2"/>
<dbReference type="KEGG" id="bbat:Bdt_3501"/>
<dbReference type="STRING" id="1069642.Bdt_3501"/>
<accession>K7YTC4</accession>
<gene>
    <name evidence="3" type="ORF">Bdt_3501</name>
</gene>
<evidence type="ECO:0000256" key="1">
    <source>
        <dbReference type="SAM" id="SignalP"/>
    </source>
</evidence>
<keyword evidence="1" id="KW-0732">Signal</keyword>
<dbReference type="EMBL" id="CP002930">
    <property type="protein sequence ID" value="AFY03176.1"/>
    <property type="molecule type" value="Genomic_DNA"/>
</dbReference>
<sequence length="189" mass="20642">MNMKRIFCYLALTLFASNSMAAMDWGIELGARQQAGDVGGLNFSANSQVGFQGGVFVHVPMEQGPVHFRTGLLYTQRPLQSESDITGQTIDYHLDYLDIPVDILIKSGENFGMYMGFHTSINISKSCSGNDSCQVQDVDTPTFPIIFGVLFKATPKFGFNFYIDGANGAMAKGLGNYKAVGLNLTYSMD</sequence>
<protein>
    <recommendedName>
        <fullName evidence="2">Outer membrane protein beta-barrel domain-containing protein</fullName>
    </recommendedName>
</protein>
<proteinExistence type="predicted"/>
<dbReference type="Pfam" id="PF13568">
    <property type="entry name" value="OMP_b-brl_2"/>
    <property type="match status" value="1"/>
</dbReference>
<dbReference type="AlphaFoldDB" id="K7YTC4"/>
<dbReference type="RefSeq" id="WP_015092584.1">
    <property type="nucleotide sequence ID" value="NC_019567.1"/>
</dbReference>
<dbReference type="Proteomes" id="UP000010074">
    <property type="component" value="Chromosome"/>
</dbReference>
<reference evidence="3 4" key="1">
    <citation type="journal article" date="2012" name="BMC Genomics">
        <title>Genome analysis of a simultaneously predatory and prey-independent, novel Bdellovibrio bacteriovorus from the River Tiber, supports in silico predictions of both ancient and recent lateral gene transfer from diverse bacteria.</title>
        <authorList>
            <person name="Hobley L."/>
            <person name="Lerner T.R."/>
            <person name="Williams L.E."/>
            <person name="Lambert C."/>
            <person name="Till R."/>
            <person name="Milner D.S."/>
            <person name="Basford S.M."/>
            <person name="Capeness M.J."/>
            <person name="Fenton A.K."/>
            <person name="Atterbury R.J."/>
            <person name="Harris M.A."/>
            <person name="Sockett R.E."/>
        </authorList>
    </citation>
    <scope>NUCLEOTIDE SEQUENCE [LARGE SCALE GENOMIC DNA]</scope>
    <source>
        <strain evidence="3 4">Tiberius</strain>
    </source>
</reference>
<evidence type="ECO:0000313" key="3">
    <source>
        <dbReference type="EMBL" id="AFY03176.1"/>
    </source>
</evidence>
<feature type="domain" description="Outer membrane protein beta-barrel" evidence="2">
    <location>
        <begin position="16"/>
        <end position="159"/>
    </location>
</feature>